<feature type="signal peptide" evidence="3">
    <location>
        <begin position="1"/>
        <end position="33"/>
    </location>
</feature>
<keyword evidence="2" id="KW-1133">Transmembrane helix</keyword>
<comment type="caution">
    <text evidence="4">The sequence shown here is derived from an EMBL/GenBank/DDBJ whole genome shotgun (WGS) entry which is preliminary data.</text>
</comment>
<proteinExistence type="predicted"/>
<evidence type="ECO:0000256" key="2">
    <source>
        <dbReference type="SAM" id="Phobius"/>
    </source>
</evidence>
<name>A0A177HHG1_9ACTN</name>
<reference evidence="4 5" key="1">
    <citation type="submission" date="2015-12" db="EMBL/GenBank/DDBJ databases">
        <title>Genome sequence of Streptomyces sp. G25.</title>
        <authorList>
            <person name="Poehlein A."/>
            <person name="Roettig A."/>
            <person name="Hiessl S."/>
            <person name="Hauschild P."/>
            <person name="Schauer J."/>
            <person name="Madkour M.H."/>
            <person name="Al-Ansari A.M."/>
            <person name="Almakishah N.H."/>
            <person name="Steinbuechel A."/>
            <person name="Daniel R."/>
        </authorList>
    </citation>
    <scope>NUCLEOTIDE SEQUENCE [LARGE SCALE GENOMIC DNA]</scope>
    <source>
        <strain evidence="5">G25(2015)</strain>
    </source>
</reference>
<accession>A0A177HHG1</accession>
<evidence type="ECO:0000313" key="5">
    <source>
        <dbReference type="Proteomes" id="UP000077381"/>
    </source>
</evidence>
<feature type="chain" id="PRO_5008062876" description="Gram-positive cocci surface proteins LPxTG domain-containing protein" evidence="3">
    <location>
        <begin position="34"/>
        <end position="184"/>
    </location>
</feature>
<sequence length="184" mass="18479">MTTSSRWRAALASAATAAVLVAAPLVGAGTAHAQYPPGPPSLGLNASTVTAGGTLTFSATGFAAGQEVIASILSREVVVGEYYANAEGAVSATVTIPSYIRPGRHTFQLVAHDPDLTLRANIIVRGSAGRPGAPGGGGHGKDRPPYLADTGSDDDTTLMLSAAAGGLVALGAGTMVVMRRRGRR</sequence>
<dbReference type="RefSeq" id="WP_157902978.1">
    <property type="nucleotide sequence ID" value="NZ_LOHS01000194.1"/>
</dbReference>
<evidence type="ECO:0000256" key="1">
    <source>
        <dbReference type="SAM" id="MobiDB-lite"/>
    </source>
</evidence>
<dbReference type="Proteomes" id="UP000077381">
    <property type="component" value="Unassembled WGS sequence"/>
</dbReference>
<dbReference type="STRING" id="1716141.STSP_70740"/>
<keyword evidence="5" id="KW-1185">Reference proteome</keyword>
<evidence type="ECO:0008006" key="6">
    <source>
        <dbReference type="Google" id="ProtNLM"/>
    </source>
</evidence>
<protein>
    <recommendedName>
        <fullName evidence="6">Gram-positive cocci surface proteins LPxTG domain-containing protein</fullName>
    </recommendedName>
</protein>
<keyword evidence="2" id="KW-0472">Membrane</keyword>
<dbReference type="EMBL" id="LOHS01000194">
    <property type="protein sequence ID" value="OAH09618.1"/>
    <property type="molecule type" value="Genomic_DNA"/>
</dbReference>
<feature type="region of interest" description="Disordered" evidence="1">
    <location>
        <begin position="127"/>
        <end position="151"/>
    </location>
</feature>
<dbReference type="OrthoDB" id="4337179at2"/>
<dbReference type="PATRIC" id="fig|1716141.3.peg.7485"/>
<gene>
    <name evidence="4" type="ORF">STSP_70740</name>
</gene>
<evidence type="ECO:0000313" key="4">
    <source>
        <dbReference type="EMBL" id="OAH09618.1"/>
    </source>
</evidence>
<keyword evidence="3" id="KW-0732">Signal</keyword>
<keyword evidence="2" id="KW-0812">Transmembrane</keyword>
<organism evidence="4 5">
    <name type="scientific">Streptomyces jeddahensis</name>
    <dbReference type="NCBI Taxonomy" id="1716141"/>
    <lineage>
        <taxon>Bacteria</taxon>
        <taxon>Bacillati</taxon>
        <taxon>Actinomycetota</taxon>
        <taxon>Actinomycetes</taxon>
        <taxon>Kitasatosporales</taxon>
        <taxon>Streptomycetaceae</taxon>
        <taxon>Streptomyces</taxon>
    </lineage>
</organism>
<dbReference type="PROSITE" id="PS51318">
    <property type="entry name" value="TAT"/>
    <property type="match status" value="1"/>
</dbReference>
<evidence type="ECO:0000256" key="3">
    <source>
        <dbReference type="SAM" id="SignalP"/>
    </source>
</evidence>
<dbReference type="AlphaFoldDB" id="A0A177HHG1"/>
<dbReference type="InterPro" id="IPR006311">
    <property type="entry name" value="TAT_signal"/>
</dbReference>
<feature type="transmembrane region" description="Helical" evidence="2">
    <location>
        <begin position="158"/>
        <end position="178"/>
    </location>
</feature>